<evidence type="ECO:0000313" key="2">
    <source>
        <dbReference type="EMBL" id="KIP01127.1"/>
    </source>
</evidence>
<keyword evidence="3" id="KW-1185">Reference proteome</keyword>
<proteinExistence type="predicted"/>
<accession>A0A0C3RYA6</accession>
<dbReference type="AlphaFoldDB" id="A0A0C3RYA6"/>
<protein>
    <submittedName>
        <fullName evidence="2">Uncharacterized protein</fullName>
    </submittedName>
</protein>
<dbReference type="HOGENOM" id="CLU_654010_0_0_1"/>
<feature type="compositionally biased region" description="Polar residues" evidence="1">
    <location>
        <begin position="336"/>
        <end position="359"/>
    </location>
</feature>
<organism evidence="2 3">
    <name type="scientific">Phlebiopsis gigantea (strain 11061_1 CR5-6)</name>
    <name type="common">White-rot fungus</name>
    <name type="synonym">Peniophora gigantea</name>
    <dbReference type="NCBI Taxonomy" id="745531"/>
    <lineage>
        <taxon>Eukaryota</taxon>
        <taxon>Fungi</taxon>
        <taxon>Dikarya</taxon>
        <taxon>Basidiomycota</taxon>
        <taxon>Agaricomycotina</taxon>
        <taxon>Agaricomycetes</taxon>
        <taxon>Polyporales</taxon>
        <taxon>Phanerochaetaceae</taxon>
        <taxon>Phlebiopsis</taxon>
    </lineage>
</organism>
<dbReference type="Proteomes" id="UP000053257">
    <property type="component" value="Unassembled WGS sequence"/>
</dbReference>
<dbReference type="OrthoDB" id="2799434at2759"/>
<gene>
    <name evidence="2" type="ORF">PHLGIDRAFT_123637</name>
</gene>
<sequence>MPPSKVHLPPKQDSNEADVAKLLPLCVDRSQALHTRTFTFALNYLRMLRKVATLDAVKLPSKPEYVCAFLASEQLQNGIVLGYQAIEARDSTKHNSFWKATVVVESLLSRAAAEVNTFDYICLPTWTPKCRRCTSQGLPCLQTTCIVPEGTVHPDVHQCQACYARGVACHFEKQTKVSVRVPTKTPLSSLAVSQQAADHSMSLLDPVGSQMLREALCLCESTSSQYVQTPRSPERVHNSSASTPRNLDLPQLVQPQHDDDDDDDDIPLKISFKLRRRSIEGAERDRANKKRCVVSVASPTPKVNPAAKSGAIQILPPLPSTHATWTPSRVEHHTPIASSSRPPRTTSLAVSPTPTPSSLSDATCIGPSFVDANWVTSLCDRLREIANYVHGHGCEDYQLRTLISDAVCRKKVKALSSDLS</sequence>
<feature type="region of interest" description="Disordered" evidence="1">
    <location>
        <begin position="331"/>
        <end position="359"/>
    </location>
</feature>
<name>A0A0C3RYA6_PHLG1</name>
<evidence type="ECO:0000313" key="3">
    <source>
        <dbReference type="Proteomes" id="UP000053257"/>
    </source>
</evidence>
<evidence type="ECO:0000256" key="1">
    <source>
        <dbReference type="SAM" id="MobiDB-lite"/>
    </source>
</evidence>
<feature type="region of interest" description="Disordered" evidence="1">
    <location>
        <begin position="228"/>
        <end position="266"/>
    </location>
</feature>
<dbReference type="EMBL" id="KN840912">
    <property type="protein sequence ID" value="KIP01127.1"/>
    <property type="molecule type" value="Genomic_DNA"/>
</dbReference>
<reference evidence="2 3" key="1">
    <citation type="journal article" date="2014" name="PLoS Genet.">
        <title>Analysis of the Phlebiopsis gigantea genome, transcriptome and secretome provides insight into its pioneer colonization strategies of wood.</title>
        <authorList>
            <person name="Hori C."/>
            <person name="Ishida T."/>
            <person name="Igarashi K."/>
            <person name="Samejima M."/>
            <person name="Suzuki H."/>
            <person name="Master E."/>
            <person name="Ferreira P."/>
            <person name="Ruiz-Duenas F.J."/>
            <person name="Held B."/>
            <person name="Canessa P."/>
            <person name="Larrondo L.F."/>
            <person name="Schmoll M."/>
            <person name="Druzhinina I.S."/>
            <person name="Kubicek C.P."/>
            <person name="Gaskell J.A."/>
            <person name="Kersten P."/>
            <person name="St John F."/>
            <person name="Glasner J."/>
            <person name="Sabat G."/>
            <person name="Splinter BonDurant S."/>
            <person name="Syed K."/>
            <person name="Yadav J."/>
            <person name="Mgbeahuruike A.C."/>
            <person name="Kovalchuk A."/>
            <person name="Asiegbu F.O."/>
            <person name="Lackner G."/>
            <person name="Hoffmeister D."/>
            <person name="Rencoret J."/>
            <person name="Gutierrez A."/>
            <person name="Sun H."/>
            <person name="Lindquist E."/>
            <person name="Barry K."/>
            <person name="Riley R."/>
            <person name="Grigoriev I.V."/>
            <person name="Henrissat B."/>
            <person name="Kues U."/>
            <person name="Berka R.M."/>
            <person name="Martinez A.T."/>
            <person name="Covert S.F."/>
            <person name="Blanchette R.A."/>
            <person name="Cullen D."/>
        </authorList>
    </citation>
    <scope>NUCLEOTIDE SEQUENCE [LARGE SCALE GENOMIC DNA]</scope>
    <source>
        <strain evidence="2 3">11061_1 CR5-6</strain>
    </source>
</reference>